<dbReference type="EMBL" id="BAAANE010000007">
    <property type="protein sequence ID" value="GAA1644220.1"/>
    <property type="molecule type" value="Genomic_DNA"/>
</dbReference>
<keyword evidence="2" id="KW-1185">Reference proteome</keyword>
<comment type="caution">
    <text evidence="1">The sequence shown here is derived from an EMBL/GenBank/DDBJ whole genome shotgun (WGS) entry which is preliminary data.</text>
</comment>
<dbReference type="RefSeq" id="WP_344113054.1">
    <property type="nucleotide sequence ID" value="NZ_BAAANE010000007.1"/>
</dbReference>
<organism evidence="1 2">
    <name type="scientific">Kribbella alba</name>
    <dbReference type="NCBI Taxonomy" id="190197"/>
    <lineage>
        <taxon>Bacteria</taxon>
        <taxon>Bacillati</taxon>
        <taxon>Actinomycetota</taxon>
        <taxon>Actinomycetes</taxon>
        <taxon>Propionibacteriales</taxon>
        <taxon>Kribbellaceae</taxon>
        <taxon>Kribbella</taxon>
    </lineage>
</organism>
<evidence type="ECO:0000313" key="1">
    <source>
        <dbReference type="EMBL" id="GAA1644220.1"/>
    </source>
</evidence>
<sequence>MGRVVATVAMVVVFVLQLAGCGNPDQKMLSEGARAARDAVSEISTARLAAQSLLDHKLWSQPAEQLVKDAEQSLGKVVSTFDAQQPGTATSRKTYDQISGALSDASDKLTELRIALGNDDLATVRKQVIDLEKSVQQLERLGELAE</sequence>
<evidence type="ECO:0000313" key="2">
    <source>
        <dbReference type="Proteomes" id="UP001501319"/>
    </source>
</evidence>
<evidence type="ECO:0008006" key="3">
    <source>
        <dbReference type="Google" id="ProtNLM"/>
    </source>
</evidence>
<reference evidence="2" key="1">
    <citation type="journal article" date="2019" name="Int. J. Syst. Evol. Microbiol.">
        <title>The Global Catalogue of Microorganisms (GCM) 10K type strain sequencing project: providing services to taxonomists for standard genome sequencing and annotation.</title>
        <authorList>
            <consortium name="The Broad Institute Genomics Platform"/>
            <consortium name="The Broad Institute Genome Sequencing Center for Infectious Disease"/>
            <person name="Wu L."/>
            <person name="Ma J."/>
        </authorList>
    </citation>
    <scope>NUCLEOTIDE SEQUENCE [LARGE SCALE GENOMIC DNA]</scope>
    <source>
        <strain evidence="2">JCM 14306</strain>
    </source>
</reference>
<dbReference type="Proteomes" id="UP001501319">
    <property type="component" value="Unassembled WGS sequence"/>
</dbReference>
<accession>A0ABP4RDS5</accession>
<gene>
    <name evidence="1" type="ORF">GCM10009744_38470</name>
</gene>
<proteinExistence type="predicted"/>
<protein>
    <recommendedName>
        <fullName evidence="3">DUF4398 domain-containing protein</fullName>
    </recommendedName>
</protein>
<name>A0ABP4RDS5_9ACTN</name>